<dbReference type="RefSeq" id="WP_343953663.1">
    <property type="nucleotide sequence ID" value="NZ_BAAAHQ010000039.1"/>
</dbReference>
<name>A0ABP4B6K1_9ACTN</name>
<dbReference type="Proteomes" id="UP001501578">
    <property type="component" value="Unassembled WGS sequence"/>
</dbReference>
<dbReference type="PANTHER" id="PTHR43162">
    <property type="match status" value="1"/>
</dbReference>
<protein>
    <submittedName>
        <fullName evidence="2">NAD(P)H-binding protein</fullName>
    </submittedName>
</protein>
<organism evidence="2 3">
    <name type="scientific">Nonomuraea longicatena</name>
    <dbReference type="NCBI Taxonomy" id="83682"/>
    <lineage>
        <taxon>Bacteria</taxon>
        <taxon>Bacillati</taxon>
        <taxon>Actinomycetota</taxon>
        <taxon>Actinomycetes</taxon>
        <taxon>Streptosporangiales</taxon>
        <taxon>Streptosporangiaceae</taxon>
        <taxon>Nonomuraea</taxon>
    </lineage>
</organism>
<evidence type="ECO:0000313" key="3">
    <source>
        <dbReference type="Proteomes" id="UP001501578"/>
    </source>
</evidence>
<dbReference type="InterPro" id="IPR008030">
    <property type="entry name" value="NmrA-like"/>
</dbReference>
<dbReference type="Pfam" id="PF05368">
    <property type="entry name" value="NmrA"/>
    <property type="match status" value="1"/>
</dbReference>
<dbReference type="InterPro" id="IPR051604">
    <property type="entry name" value="Ergot_Alk_Oxidoreductase"/>
</dbReference>
<dbReference type="PANTHER" id="PTHR43162:SF1">
    <property type="entry name" value="PRESTALK A DIFFERENTIATION PROTEIN A"/>
    <property type="match status" value="1"/>
</dbReference>
<keyword evidence="3" id="KW-1185">Reference proteome</keyword>
<evidence type="ECO:0000313" key="2">
    <source>
        <dbReference type="EMBL" id="GAA0946196.1"/>
    </source>
</evidence>
<accession>A0ABP4B6K1</accession>
<dbReference type="Gene3D" id="3.40.50.720">
    <property type="entry name" value="NAD(P)-binding Rossmann-like Domain"/>
    <property type="match status" value="1"/>
</dbReference>
<feature type="domain" description="NmrA-like" evidence="1">
    <location>
        <begin position="4"/>
        <end position="263"/>
    </location>
</feature>
<dbReference type="EMBL" id="BAAAHQ010000039">
    <property type="protein sequence ID" value="GAA0946196.1"/>
    <property type="molecule type" value="Genomic_DNA"/>
</dbReference>
<dbReference type="InterPro" id="IPR036291">
    <property type="entry name" value="NAD(P)-bd_dom_sf"/>
</dbReference>
<gene>
    <name evidence="2" type="ORF">GCM10009560_61760</name>
</gene>
<dbReference type="SUPFAM" id="SSF51735">
    <property type="entry name" value="NAD(P)-binding Rossmann-fold domains"/>
    <property type="match status" value="1"/>
</dbReference>
<reference evidence="3" key="1">
    <citation type="journal article" date="2019" name="Int. J. Syst. Evol. Microbiol.">
        <title>The Global Catalogue of Microorganisms (GCM) 10K type strain sequencing project: providing services to taxonomists for standard genome sequencing and annotation.</title>
        <authorList>
            <consortium name="The Broad Institute Genomics Platform"/>
            <consortium name="The Broad Institute Genome Sequencing Center for Infectious Disease"/>
            <person name="Wu L."/>
            <person name="Ma J."/>
        </authorList>
    </citation>
    <scope>NUCLEOTIDE SEQUENCE [LARGE SCALE GENOMIC DNA]</scope>
    <source>
        <strain evidence="3">JCM 11136</strain>
    </source>
</reference>
<evidence type="ECO:0000259" key="1">
    <source>
        <dbReference type="Pfam" id="PF05368"/>
    </source>
</evidence>
<sequence length="278" mass="30195">MSESPILVLGGTGKTGARVARRLTELGHLPRIASRSSATRFDWHDSSTWPAAVDGMKAVYVVDEQGADAATMLTDFLGTATTAGVERLVLLSARPFTKRSDEPSLFRVEDVVSGSGLGWTILRPTWFCQNFSEPNFLCTEIAEGELRVTTREGTEPFIDAEDIAAVAVAALTEDGHDEAVYELSGPRLMTFGEVVAEISAASGREVRLSVLSREEYARHLVGRGHARELADYVNRLFDAIDDGATAYLSDGVEKVTGRKARDFSEYAASVDWTKVFPG</sequence>
<proteinExistence type="predicted"/>
<comment type="caution">
    <text evidence="2">The sequence shown here is derived from an EMBL/GenBank/DDBJ whole genome shotgun (WGS) entry which is preliminary data.</text>
</comment>
<dbReference type="Gene3D" id="3.90.25.10">
    <property type="entry name" value="UDP-galactose 4-epimerase, domain 1"/>
    <property type="match status" value="1"/>
</dbReference>